<comment type="cofactor">
    <cofactor evidence="1">
        <name>Mn(2+)</name>
        <dbReference type="ChEBI" id="CHEBI:29035"/>
    </cofactor>
</comment>
<sequence length="205" mass="23361">MKPTQIVKRLQGHEPAVLGSEQFAKFAVLLPLIEKEGELHVLFEVRSHTLRRQPGDICFPGGKIDPSDQSAQGAAVRETVEELGIKAEEITDVYPIDYMVSPFGMIVYPFTGFIKERADISLNPQEVEEVFTVPLSFFLTTKPIIHEVNMHIEPKEDFPFELVAGGKNYEWRPLKMEEYFYQYEDKVIWGLTARVIAHFASLMTG</sequence>
<dbReference type="PANTHER" id="PTHR12992:SF11">
    <property type="entry name" value="MITOCHONDRIAL COENZYME A DIPHOSPHATASE NUDT8"/>
    <property type="match status" value="1"/>
</dbReference>
<dbReference type="AlphaFoldDB" id="A0A1G9NJS8"/>
<evidence type="ECO:0000256" key="2">
    <source>
        <dbReference type="ARBA" id="ARBA00001946"/>
    </source>
</evidence>
<evidence type="ECO:0000256" key="1">
    <source>
        <dbReference type="ARBA" id="ARBA00001936"/>
    </source>
</evidence>
<dbReference type="GO" id="GO:0046872">
    <property type="term" value="F:metal ion binding"/>
    <property type="evidence" value="ECO:0007669"/>
    <property type="project" value="UniProtKB-KW"/>
</dbReference>
<evidence type="ECO:0000256" key="5">
    <source>
        <dbReference type="ARBA" id="ARBA00022842"/>
    </source>
</evidence>
<keyword evidence="5" id="KW-0460">Magnesium</keyword>
<proteinExistence type="predicted"/>
<organism evidence="8 9">
    <name type="scientific">Sediminibacillus halophilus</name>
    <dbReference type="NCBI Taxonomy" id="482461"/>
    <lineage>
        <taxon>Bacteria</taxon>
        <taxon>Bacillati</taxon>
        <taxon>Bacillota</taxon>
        <taxon>Bacilli</taxon>
        <taxon>Bacillales</taxon>
        <taxon>Bacillaceae</taxon>
        <taxon>Sediminibacillus</taxon>
    </lineage>
</organism>
<evidence type="ECO:0000259" key="7">
    <source>
        <dbReference type="PROSITE" id="PS51462"/>
    </source>
</evidence>
<dbReference type="PROSITE" id="PS51462">
    <property type="entry name" value="NUDIX"/>
    <property type="match status" value="1"/>
</dbReference>
<dbReference type="SUPFAM" id="SSF55811">
    <property type="entry name" value="Nudix"/>
    <property type="match status" value="1"/>
</dbReference>
<dbReference type="STRING" id="482461.SAMN05216244_1030"/>
<dbReference type="OrthoDB" id="9802805at2"/>
<dbReference type="Proteomes" id="UP000182347">
    <property type="component" value="Unassembled WGS sequence"/>
</dbReference>
<evidence type="ECO:0000313" key="8">
    <source>
        <dbReference type="EMBL" id="SDL86603.1"/>
    </source>
</evidence>
<keyword evidence="6" id="KW-0464">Manganese</keyword>
<accession>A0A1G9NJS8</accession>
<keyword evidence="3" id="KW-0479">Metal-binding</keyword>
<protein>
    <submittedName>
        <fullName evidence="8">NUDIX domain-containing protein</fullName>
    </submittedName>
</protein>
<dbReference type="CDD" id="cd03426">
    <property type="entry name" value="NUDIX_CoAse_Nudt7"/>
    <property type="match status" value="1"/>
</dbReference>
<gene>
    <name evidence="8" type="ORF">SAMN05216244_1030</name>
</gene>
<name>A0A1G9NJS8_9BACI</name>
<dbReference type="EMBL" id="FNHF01000001">
    <property type="protein sequence ID" value="SDL86603.1"/>
    <property type="molecule type" value="Genomic_DNA"/>
</dbReference>
<evidence type="ECO:0000256" key="6">
    <source>
        <dbReference type="ARBA" id="ARBA00023211"/>
    </source>
</evidence>
<feature type="domain" description="Nudix hydrolase" evidence="7">
    <location>
        <begin position="23"/>
        <end position="156"/>
    </location>
</feature>
<keyword evidence="4" id="KW-0378">Hydrolase</keyword>
<dbReference type="RefSeq" id="WP_074598267.1">
    <property type="nucleotide sequence ID" value="NZ_FNHF01000001.1"/>
</dbReference>
<dbReference type="InterPro" id="IPR000086">
    <property type="entry name" value="NUDIX_hydrolase_dom"/>
</dbReference>
<reference evidence="9" key="1">
    <citation type="submission" date="2016-10" db="EMBL/GenBank/DDBJ databases">
        <authorList>
            <person name="Varghese N."/>
            <person name="Submissions S."/>
        </authorList>
    </citation>
    <scope>NUCLEOTIDE SEQUENCE [LARGE SCALE GENOMIC DNA]</scope>
    <source>
        <strain evidence="9">CGMCC 1.6199</strain>
    </source>
</reference>
<evidence type="ECO:0000256" key="3">
    <source>
        <dbReference type="ARBA" id="ARBA00022723"/>
    </source>
</evidence>
<dbReference type="InterPro" id="IPR045121">
    <property type="entry name" value="CoAse"/>
</dbReference>
<dbReference type="Gene3D" id="3.90.79.10">
    <property type="entry name" value="Nucleoside Triphosphate Pyrophosphohydrolase"/>
    <property type="match status" value="1"/>
</dbReference>
<dbReference type="InterPro" id="IPR015797">
    <property type="entry name" value="NUDIX_hydrolase-like_dom_sf"/>
</dbReference>
<comment type="cofactor">
    <cofactor evidence="2">
        <name>Mg(2+)</name>
        <dbReference type="ChEBI" id="CHEBI:18420"/>
    </cofactor>
</comment>
<dbReference type="Pfam" id="PF00293">
    <property type="entry name" value="NUDIX"/>
    <property type="match status" value="1"/>
</dbReference>
<dbReference type="PANTHER" id="PTHR12992">
    <property type="entry name" value="NUDIX HYDROLASE"/>
    <property type="match status" value="1"/>
</dbReference>
<evidence type="ECO:0000313" key="9">
    <source>
        <dbReference type="Proteomes" id="UP000182347"/>
    </source>
</evidence>
<keyword evidence="9" id="KW-1185">Reference proteome</keyword>
<evidence type="ECO:0000256" key="4">
    <source>
        <dbReference type="ARBA" id="ARBA00022801"/>
    </source>
</evidence>
<dbReference type="GO" id="GO:0010945">
    <property type="term" value="F:coenzyme A diphosphatase activity"/>
    <property type="evidence" value="ECO:0007669"/>
    <property type="project" value="InterPro"/>
</dbReference>